<evidence type="ECO:0000313" key="5">
    <source>
        <dbReference type="Proteomes" id="UP001150941"/>
    </source>
</evidence>
<reference evidence="4" key="1">
    <citation type="submission" date="2022-11" db="EMBL/GenBank/DDBJ databases">
        <authorList>
            <person name="Petersen C."/>
        </authorList>
    </citation>
    <scope>NUCLEOTIDE SEQUENCE</scope>
    <source>
        <strain evidence="4">IBT 19713</strain>
    </source>
</reference>
<proteinExistence type="inferred from homology"/>
<dbReference type="Proteomes" id="UP001150941">
    <property type="component" value="Unassembled WGS sequence"/>
</dbReference>
<comment type="similarity">
    <text evidence="2">Belongs to the NAD(P)-dependent epimerase/dehydratase family. Dihydroflavonol-4-reductase subfamily.</text>
</comment>
<evidence type="ECO:0000313" key="4">
    <source>
        <dbReference type="EMBL" id="KAJ5223940.1"/>
    </source>
</evidence>
<evidence type="ECO:0000256" key="2">
    <source>
        <dbReference type="ARBA" id="ARBA00023445"/>
    </source>
</evidence>
<dbReference type="GO" id="GO:0016616">
    <property type="term" value="F:oxidoreductase activity, acting on the CH-OH group of donors, NAD or NADP as acceptor"/>
    <property type="evidence" value="ECO:0007669"/>
    <property type="project" value="TreeGrafter"/>
</dbReference>
<protein>
    <recommendedName>
        <fullName evidence="3">NAD-dependent epimerase/dehydratase domain-containing protein</fullName>
    </recommendedName>
</protein>
<dbReference type="OrthoDB" id="2735536at2759"/>
<comment type="caution">
    <text evidence="4">The sequence shown here is derived from an EMBL/GenBank/DDBJ whole genome shotgun (WGS) entry which is preliminary data.</text>
</comment>
<dbReference type="RefSeq" id="XP_058328123.1">
    <property type="nucleotide sequence ID" value="XM_058477778.1"/>
</dbReference>
<sequence length="329" mass="36162">MTKPQYAFPPGSTVLVTGANSYIGSHVINILLGLGYRVRGTVRTPRPWLQGLFDASHGPHTFDTAIVSDFQDKNAIENAIEGVSGVVHLAQAMPWDPANKDPVGYTVDGTLNILKAASTQTSVKRVVLASSIVAAGYPQGDRPFKFDTDTWDISTPETAISIYTVCKTEGERQSWKWVEENKPHFILNTVLPWMNFGRTLHPEIGSSGHKFIRDLLKGDTFPFKVLPLQAWYIDVEDSARLHVIALLSSEVKSERLFGAAAPMTWADVIPIIRKTEPTNKLIPDPPESENPSLGEVVPAARAEGLIRSFFDRPGWTTLDQSITATVKTA</sequence>
<feature type="domain" description="NAD-dependent epimerase/dehydratase" evidence="3">
    <location>
        <begin position="14"/>
        <end position="248"/>
    </location>
</feature>
<accession>A0A9W9TJW8</accession>
<keyword evidence="5" id="KW-1185">Reference proteome</keyword>
<dbReference type="SUPFAM" id="SSF51735">
    <property type="entry name" value="NAD(P)-binding Rossmann-fold domains"/>
    <property type="match status" value="1"/>
</dbReference>
<reference evidence="4" key="2">
    <citation type="journal article" date="2023" name="IMA Fungus">
        <title>Comparative genomic study of the Penicillium genus elucidates a diverse pangenome and 15 lateral gene transfer events.</title>
        <authorList>
            <person name="Petersen C."/>
            <person name="Sorensen T."/>
            <person name="Nielsen M.R."/>
            <person name="Sondergaard T.E."/>
            <person name="Sorensen J.L."/>
            <person name="Fitzpatrick D.A."/>
            <person name="Frisvad J.C."/>
            <person name="Nielsen K.L."/>
        </authorList>
    </citation>
    <scope>NUCLEOTIDE SEQUENCE</scope>
    <source>
        <strain evidence="4">IBT 19713</strain>
    </source>
</reference>
<dbReference type="InterPro" id="IPR050425">
    <property type="entry name" value="NAD(P)_dehydrat-like"/>
</dbReference>
<dbReference type="PANTHER" id="PTHR10366:SF562">
    <property type="entry name" value="ALDEHYDE REDUCTASE II (AFU_ORTHOLOGUE AFUA_1G11360)"/>
    <property type="match status" value="1"/>
</dbReference>
<evidence type="ECO:0000259" key="3">
    <source>
        <dbReference type="Pfam" id="PF01370"/>
    </source>
</evidence>
<dbReference type="EMBL" id="JAPQKS010000006">
    <property type="protein sequence ID" value="KAJ5223940.1"/>
    <property type="molecule type" value="Genomic_DNA"/>
</dbReference>
<evidence type="ECO:0000256" key="1">
    <source>
        <dbReference type="ARBA" id="ARBA00023002"/>
    </source>
</evidence>
<dbReference type="GeneID" id="83205081"/>
<gene>
    <name evidence="4" type="ORF">N7468_008482</name>
</gene>
<dbReference type="PANTHER" id="PTHR10366">
    <property type="entry name" value="NAD DEPENDENT EPIMERASE/DEHYDRATASE"/>
    <property type="match status" value="1"/>
</dbReference>
<keyword evidence="1" id="KW-0560">Oxidoreductase</keyword>
<organism evidence="4 5">
    <name type="scientific">Penicillium chermesinum</name>
    <dbReference type="NCBI Taxonomy" id="63820"/>
    <lineage>
        <taxon>Eukaryota</taxon>
        <taxon>Fungi</taxon>
        <taxon>Dikarya</taxon>
        <taxon>Ascomycota</taxon>
        <taxon>Pezizomycotina</taxon>
        <taxon>Eurotiomycetes</taxon>
        <taxon>Eurotiomycetidae</taxon>
        <taxon>Eurotiales</taxon>
        <taxon>Aspergillaceae</taxon>
        <taxon>Penicillium</taxon>
    </lineage>
</organism>
<dbReference type="AlphaFoldDB" id="A0A9W9TJW8"/>
<dbReference type="InterPro" id="IPR001509">
    <property type="entry name" value="Epimerase_deHydtase"/>
</dbReference>
<dbReference type="Gene3D" id="3.40.50.720">
    <property type="entry name" value="NAD(P)-binding Rossmann-like Domain"/>
    <property type="match status" value="1"/>
</dbReference>
<dbReference type="Pfam" id="PF01370">
    <property type="entry name" value="Epimerase"/>
    <property type="match status" value="1"/>
</dbReference>
<dbReference type="InterPro" id="IPR036291">
    <property type="entry name" value="NAD(P)-bd_dom_sf"/>
</dbReference>
<name>A0A9W9TJW8_9EURO</name>